<protein>
    <submittedName>
        <fullName evidence="1">Uncharacterized protein</fullName>
    </submittedName>
</protein>
<sequence length="127" mass="13734">MRRAADGALIERLESGAAVKGLPVDYPAIAVPLARYVGCLRVAVTQKMEGIYLGEDWLLTKAKLSEAETVADFVAVGRELCVNSRSSYSAALDEIRKTDPVIDKSFGLEIVERAAVGPYLKAVPRPQ</sequence>
<accession>A0A117UX41</accession>
<comment type="caution">
    <text evidence="1">The sequence shown here is derived from an EMBL/GenBank/DDBJ whole genome shotgun (WGS) entry which is preliminary data.</text>
</comment>
<name>A0A117UX41_9SPHN</name>
<proteinExistence type="predicted"/>
<gene>
    <name evidence="1" type="ORF">AQZ52_04195</name>
</gene>
<reference evidence="1 2" key="1">
    <citation type="submission" date="2015-10" db="EMBL/GenBank/DDBJ databases">
        <title>Draft genome sequence of Novosphingobium fuchskuhlense DSM 25065 isolated from a surface water sample of the southwest basin of Lake Grosse Fuchskuhle.</title>
        <authorList>
            <person name="Ruckert C."/>
            <person name="Winkler A."/>
            <person name="Glaeser J."/>
            <person name="Grossart H.-P."/>
            <person name="Kalinowski J."/>
            <person name="Glaeser S."/>
        </authorList>
    </citation>
    <scope>NUCLEOTIDE SEQUENCE [LARGE SCALE GENOMIC DNA]</scope>
    <source>
        <strain evidence="1 2">FNE08-7</strain>
    </source>
</reference>
<organism evidence="1 2">
    <name type="scientific">Novosphingobium fuchskuhlense</name>
    <dbReference type="NCBI Taxonomy" id="1117702"/>
    <lineage>
        <taxon>Bacteria</taxon>
        <taxon>Pseudomonadati</taxon>
        <taxon>Pseudomonadota</taxon>
        <taxon>Alphaproteobacteria</taxon>
        <taxon>Sphingomonadales</taxon>
        <taxon>Sphingomonadaceae</taxon>
        <taxon>Novosphingobium</taxon>
    </lineage>
</organism>
<keyword evidence="2" id="KW-1185">Reference proteome</keyword>
<dbReference type="Proteomes" id="UP000058012">
    <property type="component" value="Unassembled WGS sequence"/>
</dbReference>
<evidence type="ECO:0000313" key="1">
    <source>
        <dbReference type="EMBL" id="KUR72461.1"/>
    </source>
</evidence>
<dbReference type="EMBL" id="LLZS01000003">
    <property type="protein sequence ID" value="KUR72461.1"/>
    <property type="molecule type" value="Genomic_DNA"/>
</dbReference>
<evidence type="ECO:0000313" key="2">
    <source>
        <dbReference type="Proteomes" id="UP000058012"/>
    </source>
</evidence>
<dbReference type="AlphaFoldDB" id="A0A117UX41"/>